<evidence type="ECO:0000256" key="2">
    <source>
        <dbReference type="ARBA" id="ARBA00022737"/>
    </source>
</evidence>
<dbReference type="SMART" id="SM00408">
    <property type="entry name" value="IGc2"/>
    <property type="match status" value="1"/>
</dbReference>
<keyword evidence="1" id="KW-0732">Signal</keyword>
<dbReference type="InterPro" id="IPR003598">
    <property type="entry name" value="Ig_sub2"/>
</dbReference>
<dbReference type="Pfam" id="PF13927">
    <property type="entry name" value="Ig_3"/>
    <property type="match status" value="1"/>
</dbReference>
<evidence type="ECO:0000259" key="5">
    <source>
        <dbReference type="PROSITE" id="PS50835"/>
    </source>
</evidence>
<dbReference type="InterPro" id="IPR003599">
    <property type="entry name" value="Ig_sub"/>
</dbReference>
<dbReference type="EMBL" id="JACMRX010000002">
    <property type="protein sequence ID" value="KAF7995859.1"/>
    <property type="molecule type" value="Genomic_DNA"/>
</dbReference>
<sequence length="228" mass="25808">MLTCIAKVENTKLISNMEWRDPYDRVVGPIKSMNKGGDNTDMYTESQNGILELVFNSLKADQAGRYVCTATYANNEPLSKSVKIEIVDPITFTYAPIYQYPIINEEYTIQCQVTARPPPIVTWYRDDVPILSDGNQYVVETHGLKIFKVQQSHEGVYRCRASVPETGSFFDRIINVEVHKSLEEKEPLREEKKITPIIDTGLRRETSKTFDGKCSVSNTGFVGKVLAV</sequence>
<dbReference type="PANTHER" id="PTHR12231:SF253">
    <property type="entry name" value="DPR-INTERACTING PROTEIN ETA, ISOFORM B-RELATED"/>
    <property type="match status" value="1"/>
</dbReference>
<evidence type="ECO:0000256" key="1">
    <source>
        <dbReference type="ARBA" id="ARBA00022729"/>
    </source>
</evidence>
<accession>A0A834Y2K5</accession>
<dbReference type="InterPro" id="IPR007110">
    <property type="entry name" value="Ig-like_dom"/>
</dbReference>
<evidence type="ECO:0000313" key="7">
    <source>
        <dbReference type="Proteomes" id="UP000639338"/>
    </source>
</evidence>
<protein>
    <recommendedName>
        <fullName evidence="5">Ig-like domain-containing protein</fullName>
    </recommendedName>
</protein>
<feature type="domain" description="Ig-like" evidence="5">
    <location>
        <begin position="1"/>
        <end position="85"/>
    </location>
</feature>
<dbReference type="InterPro" id="IPR036179">
    <property type="entry name" value="Ig-like_dom_sf"/>
</dbReference>
<dbReference type="InterPro" id="IPR051170">
    <property type="entry name" value="Neural/epithelial_adhesion"/>
</dbReference>
<dbReference type="SUPFAM" id="SSF48726">
    <property type="entry name" value="Immunoglobulin"/>
    <property type="match status" value="2"/>
</dbReference>
<comment type="caution">
    <text evidence="6">The sequence shown here is derived from an EMBL/GenBank/DDBJ whole genome shotgun (WGS) entry which is preliminary data.</text>
</comment>
<dbReference type="Gene3D" id="2.60.40.10">
    <property type="entry name" value="Immunoglobulins"/>
    <property type="match status" value="2"/>
</dbReference>
<dbReference type="Proteomes" id="UP000639338">
    <property type="component" value="Unassembled WGS sequence"/>
</dbReference>
<reference evidence="6 7" key="1">
    <citation type="submission" date="2020-08" db="EMBL/GenBank/DDBJ databases">
        <title>Aphidius gifuensis genome sequencing and assembly.</title>
        <authorList>
            <person name="Du Z."/>
        </authorList>
    </citation>
    <scope>NUCLEOTIDE SEQUENCE [LARGE SCALE GENOMIC DNA]</scope>
    <source>
        <strain evidence="6">YNYX2018</strain>
        <tissue evidence="6">Adults</tissue>
    </source>
</reference>
<keyword evidence="2" id="KW-0677">Repeat</keyword>
<evidence type="ECO:0000256" key="4">
    <source>
        <dbReference type="ARBA" id="ARBA00023319"/>
    </source>
</evidence>
<feature type="domain" description="Ig-like" evidence="5">
    <location>
        <begin position="89"/>
        <end position="175"/>
    </location>
</feature>
<evidence type="ECO:0000313" key="6">
    <source>
        <dbReference type="EMBL" id="KAF7995859.1"/>
    </source>
</evidence>
<evidence type="ECO:0000256" key="3">
    <source>
        <dbReference type="ARBA" id="ARBA00023157"/>
    </source>
</evidence>
<keyword evidence="3" id="KW-1015">Disulfide bond</keyword>
<dbReference type="PROSITE" id="PS50835">
    <property type="entry name" value="IG_LIKE"/>
    <property type="match status" value="2"/>
</dbReference>
<dbReference type="OrthoDB" id="10056271at2759"/>
<dbReference type="GO" id="GO:0043005">
    <property type="term" value="C:neuron projection"/>
    <property type="evidence" value="ECO:0007669"/>
    <property type="project" value="TreeGrafter"/>
</dbReference>
<proteinExistence type="predicted"/>
<gene>
    <name evidence="6" type="ORF">HCN44_006966</name>
</gene>
<keyword evidence="7" id="KW-1185">Reference proteome</keyword>
<dbReference type="PANTHER" id="PTHR12231">
    <property type="entry name" value="CTX-RELATED TYPE I TRANSMEMBRANE PROTEIN"/>
    <property type="match status" value="1"/>
</dbReference>
<keyword evidence="4" id="KW-0393">Immunoglobulin domain</keyword>
<dbReference type="InterPro" id="IPR013783">
    <property type="entry name" value="Ig-like_fold"/>
</dbReference>
<organism evidence="6 7">
    <name type="scientific">Aphidius gifuensis</name>
    <name type="common">Parasitoid wasp</name>
    <dbReference type="NCBI Taxonomy" id="684658"/>
    <lineage>
        <taxon>Eukaryota</taxon>
        <taxon>Metazoa</taxon>
        <taxon>Ecdysozoa</taxon>
        <taxon>Arthropoda</taxon>
        <taxon>Hexapoda</taxon>
        <taxon>Insecta</taxon>
        <taxon>Pterygota</taxon>
        <taxon>Neoptera</taxon>
        <taxon>Endopterygota</taxon>
        <taxon>Hymenoptera</taxon>
        <taxon>Apocrita</taxon>
        <taxon>Ichneumonoidea</taxon>
        <taxon>Braconidae</taxon>
        <taxon>Aphidiinae</taxon>
        <taxon>Aphidius</taxon>
    </lineage>
</organism>
<dbReference type="SMART" id="SM00409">
    <property type="entry name" value="IG"/>
    <property type="match status" value="2"/>
</dbReference>
<dbReference type="AlphaFoldDB" id="A0A834Y2K5"/>
<name>A0A834Y2K5_APHGI</name>
<dbReference type="CDD" id="cd00096">
    <property type="entry name" value="Ig"/>
    <property type="match status" value="1"/>
</dbReference>